<evidence type="ECO:0000256" key="1">
    <source>
        <dbReference type="SAM" id="Phobius"/>
    </source>
</evidence>
<reference evidence="2 3" key="1">
    <citation type="submission" date="2020-02" db="EMBL/GenBank/DDBJ databases">
        <title>Sequencing the genomes of 1000 actinobacteria strains.</title>
        <authorList>
            <person name="Klenk H.-P."/>
        </authorList>
    </citation>
    <scope>NUCLEOTIDE SEQUENCE [LARGE SCALE GENOMIC DNA]</scope>
    <source>
        <strain evidence="2 3">DSM 27960</strain>
    </source>
</reference>
<feature type="transmembrane region" description="Helical" evidence="1">
    <location>
        <begin position="7"/>
        <end position="26"/>
    </location>
</feature>
<organism evidence="2 3">
    <name type="scientific">Lysinibacter cavernae</name>
    <dbReference type="NCBI Taxonomy" id="1640652"/>
    <lineage>
        <taxon>Bacteria</taxon>
        <taxon>Bacillati</taxon>
        <taxon>Actinomycetota</taxon>
        <taxon>Actinomycetes</taxon>
        <taxon>Micrococcales</taxon>
        <taxon>Microbacteriaceae</taxon>
        <taxon>Lysinibacter</taxon>
    </lineage>
</organism>
<feature type="transmembrane region" description="Helical" evidence="1">
    <location>
        <begin position="126"/>
        <end position="147"/>
    </location>
</feature>
<keyword evidence="1" id="KW-0472">Membrane</keyword>
<evidence type="ECO:0000313" key="2">
    <source>
        <dbReference type="EMBL" id="NIH52995.1"/>
    </source>
</evidence>
<comment type="caution">
    <text evidence="2">The sequence shown here is derived from an EMBL/GenBank/DDBJ whole genome shotgun (WGS) entry which is preliminary data.</text>
</comment>
<sequence>MIIWRGWGILAVIYAAAAFVTERLLIDAFNPGGELPFVFGFGLLLAGVATWFTGVALNRNMPKRKFAALSTAREAELAEYVANGTFSRGPGHPLPQTHQEARVMADTLFEEEQAAWLSALSNRHTLFFIPLQYWGIALGVLSIFSMISDI</sequence>
<dbReference type="RefSeq" id="WP_167148250.1">
    <property type="nucleotide sequence ID" value="NZ_JAAMOX010000001.1"/>
</dbReference>
<name>A0A7X5QZQ2_9MICO</name>
<evidence type="ECO:0000313" key="3">
    <source>
        <dbReference type="Proteomes" id="UP000541033"/>
    </source>
</evidence>
<feature type="transmembrane region" description="Helical" evidence="1">
    <location>
        <begin position="38"/>
        <end position="57"/>
    </location>
</feature>
<accession>A0A7X5QZQ2</accession>
<dbReference type="EMBL" id="JAAMOX010000001">
    <property type="protein sequence ID" value="NIH52995.1"/>
    <property type="molecule type" value="Genomic_DNA"/>
</dbReference>
<proteinExistence type="predicted"/>
<gene>
    <name evidence="2" type="ORF">FHX76_000863</name>
</gene>
<keyword evidence="3" id="KW-1185">Reference proteome</keyword>
<dbReference type="AlphaFoldDB" id="A0A7X5QZQ2"/>
<dbReference type="Proteomes" id="UP000541033">
    <property type="component" value="Unassembled WGS sequence"/>
</dbReference>
<protein>
    <submittedName>
        <fullName evidence="2">Uncharacterized protein</fullName>
    </submittedName>
</protein>
<keyword evidence="1" id="KW-1133">Transmembrane helix</keyword>
<keyword evidence="1" id="KW-0812">Transmembrane</keyword>